<dbReference type="GO" id="GO:0005741">
    <property type="term" value="C:mitochondrial outer membrane"/>
    <property type="evidence" value="ECO:0007669"/>
    <property type="project" value="TreeGrafter"/>
</dbReference>
<comment type="caution">
    <text evidence="4">The sequence shown here is derived from an EMBL/GenBank/DDBJ whole genome shotgun (WGS) entry which is preliminary data.</text>
</comment>
<keyword evidence="3" id="KW-0472">Membrane</keyword>
<gene>
    <name evidence="4" type="ORF">PHJA_001162200</name>
</gene>
<reference evidence="4" key="1">
    <citation type="submission" date="2020-07" db="EMBL/GenBank/DDBJ databases">
        <title>Ethylene signaling mediates host invasion by parasitic plants.</title>
        <authorList>
            <person name="Yoshida S."/>
        </authorList>
    </citation>
    <scope>NUCLEOTIDE SEQUENCE</scope>
    <source>
        <strain evidence="4">Okayama</strain>
    </source>
</reference>
<dbReference type="InterPro" id="IPR051701">
    <property type="entry name" value="Mito_OM_Translocase_MSP1"/>
</dbReference>
<feature type="transmembrane region" description="Helical" evidence="3">
    <location>
        <begin position="78"/>
        <end position="100"/>
    </location>
</feature>
<dbReference type="PANTHER" id="PTHR45644">
    <property type="entry name" value="AAA ATPASE, PUTATIVE (AFU_ORTHOLOGUE AFUA_2G12920)-RELATED-RELATED"/>
    <property type="match status" value="1"/>
</dbReference>
<sequence>MATSIVRLTFLADWRSLNMPCRSSTPVLNMPAKIDLPDVTNRSKILKVVLAKEELSDDVDFEAIAHMTNGFSGSDLKFFTSLPFLSTPTLAALSTPLFWWDLSIESAVLIALIAIMICLPEVIASLKRHIGTGAVRRRDPTLVVIAKVEDLAQPMSILLLCIQGYRLAQEVQQHFQSCGIVNRVRIGCKLLLIYEGDMVLFTVLLYRGRVGTIRFYPKKET</sequence>
<feature type="transmembrane region" description="Helical" evidence="3">
    <location>
        <begin position="106"/>
        <end position="126"/>
    </location>
</feature>
<evidence type="ECO:0000256" key="1">
    <source>
        <dbReference type="ARBA" id="ARBA00022741"/>
    </source>
</evidence>
<dbReference type="PANTHER" id="PTHR45644:SF39">
    <property type="entry name" value="AAA-TYPE ATPASE FAMILY PROTEIN-RELATED"/>
    <property type="match status" value="1"/>
</dbReference>
<evidence type="ECO:0000256" key="2">
    <source>
        <dbReference type="ARBA" id="ARBA00022840"/>
    </source>
</evidence>
<accession>A0A830C207</accession>
<evidence type="ECO:0000256" key="3">
    <source>
        <dbReference type="SAM" id="Phobius"/>
    </source>
</evidence>
<evidence type="ECO:0000313" key="4">
    <source>
        <dbReference type="EMBL" id="GFP90183.1"/>
    </source>
</evidence>
<keyword evidence="3" id="KW-0812">Transmembrane</keyword>
<organism evidence="4 5">
    <name type="scientific">Phtheirospermum japonicum</name>
    <dbReference type="NCBI Taxonomy" id="374723"/>
    <lineage>
        <taxon>Eukaryota</taxon>
        <taxon>Viridiplantae</taxon>
        <taxon>Streptophyta</taxon>
        <taxon>Embryophyta</taxon>
        <taxon>Tracheophyta</taxon>
        <taxon>Spermatophyta</taxon>
        <taxon>Magnoliopsida</taxon>
        <taxon>eudicotyledons</taxon>
        <taxon>Gunneridae</taxon>
        <taxon>Pentapetalae</taxon>
        <taxon>asterids</taxon>
        <taxon>lamiids</taxon>
        <taxon>Lamiales</taxon>
        <taxon>Orobanchaceae</taxon>
        <taxon>Orobanchaceae incertae sedis</taxon>
        <taxon>Phtheirospermum</taxon>
    </lineage>
</organism>
<dbReference type="AlphaFoldDB" id="A0A830C207"/>
<dbReference type="EMBL" id="BMAC01000211">
    <property type="protein sequence ID" value="GFP90183.1"/>
    <property type="molecule type" value="Genomic_DNA"/>
</dbReference>
<keyword evidence="5" id="KW-1185">Reference proteome</keyword>
<protein>
    <submittedName>
        <fullName evidence="4">ATPase family aaa domain-containing protein 1-a</fullName>
    </submittedName>
</protein>
<keyword evidence="2" id="KW-0067">ATP-binding</keyword>
<name>A0A830C207_9LAMI</name>
<evidence type="ECO:0000313" key="5">
    <source>
        <dbReference type="Proteomes" id="UP000653305"/>
    </source>
</evidence>
<keyword evidence="1" id="KW-0547">Nucleotide-binding</keyword>
<dbReference type="GO" id="GO:0005524">
    <property type="term" value="F:ATP binding"/>
    <property type="evidence" value="ECO:0007669"/>
    <property type="project" value="UniProtKB-KW"/>
</dbReference>
<keyword evidence="3" id="KW-1133">Transmembrane helix</keyword>
<proteinExistence type="predicted"/>
<dbReference type="Gene3D" id="1.10.8.60">
    <property type="match status" value="1"/>
</dbReference>
<dbReference type="Proteomes" id="UP000653305">
    <property type="component" value="Unassembled WGS sequence"/>
</dbReference>
<dbReference type="OrthoDB" id="10254455at2759"/>